<dbReference type="Pfam" id="PF09107">
    <property type="entry name" value="WHD_3rd_SelB"/>
    <property type="match status" value="1"/>
</dbReference>
<dbReference type="EMBL" id="CP071090">
    <property type="protein sequence ID" value="QSQ20172.1"/>
    <property type="molecule type" value="Genomic_DNA"/>
</dbReference>
<dbReference type="CDD" id="cd03696">
    <property type="entry name" value="SelB_II"/>
    <property type="match status" value="1"/>
</dbReference>
<organism evidence="10 11">
    <name type="scientific">Pyxidicoccus parkwayensis</name>
    <dbReference type="NCBI Taxonomy" id="2813578"/>
    <lineage>
        <taxon>Bacteria</taxon>
        <taxon>Pseudomonadati</taxon>
        <taxon>Myxococcota</taxon>
        <taxon>Myxococcia</taxon>
        <taxon>Myxococcales</taxon>
        <taxon>Cystobacterineae</taxon>
        <taxon>Myxococcaceae</taxon>
        <taxon>Pyxidicoccus</taxon>
    </lineage>
</organism>
<dbReference type="Proteomes" id="UP000662747">
    <property type="component" value="Chromosome"/>
</dbReference>
<evidence type="ECO:0000256" key="3">
    <source>
        <dbReference type="ARBA" id="ARBA00022490"/>
    </source>
</evidence>
<dbReference type="InterPro" id="IPR036388">
    <property type="entry name" value="WH-like_DNA-bd_sf"/>
</dbReference>
<keyword evidence="11" id="KW-1185">Reference proteome</keyword>
<dbReference type="Pfam" id="PF09106">
    <property type="entry name" value="WHD_2nd_SelB"/>
    <property type="match status" value="1"/>
</dbReference>
<dbReference type="Gene3D" id="2.40.30.10">
    <property type="entry name" value="Translation factors"/>
    <property type="match status" value="1"/>
</dbReference>
<dbReference type="InterPro" id="IPR027417">
    <property type="entry name" value="P-loop_NTPase"/>
</dbReference>
<dbReference type="PROSITE" id="PS51722">
    <property type="entry name" value="G_TR_2"/>
    <property type="match status" value="1"/>
</dbReference>
<evidence type="ECO:0000259" key="9">
    <source>
        <dbReference type="PROSITE" id="PS51722"/>
    </source>
</evidence>
<reference evidence="10 11" key="1">
    <citation type="submission" date="2021-02" db="EMBL/GenBank/DDBJ databases">
        <title>De Novo genome assembly of isolated myxobacteria.</title>
        <authorList>
            <person name="Stevens D.C."/>
        </authorList>
    </citation>
    <scope>NUCLEOTIDE SEQUENCE [LARGE SCALE GENOMIC DNA]</scope>
    <source>
        <strain evidence="11">SCPEA02</strain>
    </source>
</reference>
<dbReference type="InterPro" id="IPR015190">
    <property type="entry name" value="Elong_fac_SelB-wing-hlx_typ-2"/>
</dbReference>
<evidence type="ECO:0000313" key="10">
    <source>
        <dbReference type="EMBL" id="QSQ20172.1"/>
    </source>
</evidence>
<dbReference type="Pfam" id="PF03144">
    <property type="entry name" value="GTP_EFTU_D2"/>
    <property type="match status" value="1"/>
</dbReference>
<dbReference type="SUPFAM" id="SSF50447">
    <property type="entry name" value="Translation proteins"/>
    <property type="match status" value="1"/>
</dbReference>
<evidence type="ECO:0000256" key="6">
    <source>
        <dbReference type="ARBA" id="ARBA00023134"/>
    </source>
</evidence>
<comment type="subcellular location">
    <subcellularLocation>
        <location evidence="1">Cytoplasm</location>
    </subcellularLocation>
</comment>
<protein>
    <recommendedName>
        <fullName evidence="2">Selenocysteine-specific elongation factor</fullName>
    </recommendedName>
    <alternativeName>
        <fullName evidence="8">SelB translation factor</fullName>
    </alternativeName>
</protein>
<dbReference type="SUPFAM" id="SSF50465">
    <property type="entry name" value="EF-Tu/eEF-1alpha/eIF2-gamma C-terminal domain"/>
    <property type="match status" value="1"/>
</dbReference>
<dbReference type="PRINTS" id="PR00315">
    <property type="entry name" value="ELONGATNFCT"/>
</dbReference>
<dbReference type="InterPro" id="IPR015191">
    <property type="entry name" value="SelB_WHD4"/>
</dbReference>
<dbReference type="RefSeq" id="WP_206721753.1">
    <property type="nucleotide sequence ID" value="NZ_CP071090.1"/>
</dbReference>
<gene>
    <name evidence="10" type="primary">selB</name>
    <name evidence="10" type="ORF">JY651_33555</name>
</gene>
<dbReference type="SUPFAM" id="SSF46785">
    <property type="entry name" value="Winged helix' DNA-binding domain"/>
    <property type="match status" value="3"/>
</dbReference>
<keyword evidence="4" id="KW-0547">Nucleotide-binding</keyword>
<dbReference type="InterPro" id="IPR005225">
    <property type="entry name" value="Small_GTP-bd"/>
</dbReference>
<dbReference type="NCBIfam" id="TIGR00231">
    <property type="entry name" value="small_GTP"/>
    <property type="match status" value="1"/>
</dbReference>
<dbReference type="PANTHER" id="PTHR43721:SF22">
    <property type="entry name" value="ELONGATION FACTOR TU, MITOCHONDRIAL"/>
    <property type="match status" value="1"/>
</dbReference>
<dbReference type="InterPro" id="IPR004161">
    <property type="entry name" value="EFTu-like_2"/>
</dbReference>
<dbReference type="InterPro" id="IPR009001">
    <property type="entry name" value="Transl_elong_EF1A/Init_IF2_C"/>
</dbReference>
<dbReference type="InterPro" id="IPR000795">
    <property type="entry name" value="T_Tr_GTP-bd_dom"/>
</dbReference>
<dbReference type="GO" id="GO:0003746">
    <property type="term" value="F:translation elongation factor activity"/>
    <property type="evidence" value="ECO:0007669"/>
    <property type="project" value="UniProtKB-KW"/>
</dbReference>
<dbReference type="CDD" id="cd15491">
    <property type="entry name" value="selB_III"/>
    <property type="match status" value="1"/>
</dbReference>
<dbReference type="Gene3D" id="1.10.10.2770">
    <property type="match status" value="1"/>
</dbReference>
<comment type="function">
    <text evidence="7">Translation factor necessary for the incorporation of selenocysteine into proteins. It probably replaces EF-Tu for the insertion of selenocysteine directed by the UGA codon. SelB binds GTP and GDP.</text>
</comment>
<evidence type="ECO:0000313" key="11">
    <source>
        <dbReference type="Proteomes" id="UP000662747"/>
    </source>
</evidence>
<dbReference type="InterPro" id="IPR050055">
    <property type="entry name" value="EF-Tu_GTPase"/>
</dbReference>
<evidence type="ECO:0000256" key="4">
    <source>
        <dbReference type="ARBA" id="ARBA00022741"/>
    </source>
</evidence>
<dbReference type="CDD" id="cd04171">
    <property type="entry name" value="SelB"/>
    <property type="match status" value="1"/>
</dbReference>
<sequence length="638" mass="67919">MIVGTAGHIDHGKTSLVKALTGIDTDRLKEEKRRGITLELGFAHLTLDDGTVAGVVDVPGHERFVKAMAAGAGGVDLAVLVVAADEGVMPQTREHLDICRLLGVRAGVIALTKSDLLAELGAEWRALVEADLGALTAGTFLEGAPVVPCSSRTGEGLDALKSALTAAACALPKRPAEGPAFLPVDRVFTIKGFGTVVTGTLLSGAVAVEDAVSLLPGLPGPLRVRGVQVHGDAVPKVEAGQRAAVNVAGVEPEALHRGMVLVRAGELPETRMLDVELSLLPAAEGPLPRRRKLLLHLGTAQVEATVALLDVERLEPGETALAQLRLDAPVGALVGQRFILRGSRALPGRGATVAGGRILSIAPPRRRKGGSEVVAPLLEADPQGQVAWLLRQAGYRGLTQQELFGRSGLGPRVLGRSLELLGAKGGALLVDRERRLYLSGEVFEGLQGRALALLAAFHEREPLREGLPREELRQRLSAELDSRTFQRVTQALVDAGRVELDKEVVRLKGRGRTLSLGDEAARTKLAAELSAAGLAPPTLNELAQKLQLAPPRLQELLKVMVAEGVAVRVSDELCFDAGALASLRERLVAHLREKKEITTQAFKEMVGQSRKFVIPLSEYFDREKVTLRVGEKRVLRRG</sequence>
<dbReference type="InterPro" id="IPR057335">
    <property type="entry name" value="Beta-barrel_SelB"/>
</dbReference>
<dbReference type="NCBIfam" id="TIGR00475">
    <property type="entry name" value="selB"/>
    <property type="match status" value="1"/>
</dbReference>
<evidence type="ECO:0000256" key="1">
    <source>
        <dbReference type="ARBA" id="ARBA00004496"/>
    </source>
</evidence>
<keyword evidence="5" id="KW-0648">Protein biosynthesis</keyword>
<evidence type="ECO:0000256" key="2">
    <source>
        <dbReference type="ARBA" id="ARBA00015953"/>
    </source>
</evidence>
<keyword evidence="10" id="KW-0251">Elongation factor</keyword>
<dbReference type="Gene3D" id="1.10.10.10">
    <property type="entry name" value="Winged helix-like DNA-binding domain superfamily/Winged helix DNA-binding domain"/>
    <property type="match status" value="1"/>
</dbReference>
<dbReference type="PANTHER" id="PTHR43721">
    <property type="entry name" value="ELONGATION FACTOR TU-RELATED"/>
    <property type="match status" value="1"/>
</dbReference>
<dbReference type="InterPro" id="IPR036390">
    <property type="entry name" value="WH_DNA-bd_sf"/>
</dbReference>
<dbReference type="Pfam" id="PF00009">
    <property type="entry name" value="GTP_EFTU"/>
    <property type="match status" value="1"/>
</dbReference>
<dbReference type="Pfam" id="PF25461">
    <property type="entry name" value="Beta-barrel_SelB"/>
    <property type="match status" value="1"/>
</dbReference>
<dbReference type="SUPFAM" id="SSF52540">
    <property type="entry name" value="P-loop containing nucleoside triphosphate hydrolases"/>
    <property type="match status" value="1"/>
</dbReference>
<evidence type="ECO:0000256" key="5">
    <source>
        <dbReference type="ARBA" id="ARBA00022917"/>
    </source>
</evidence>
<dbReference type="InterPro" id="IPR004535">
    <property type="entry name" value="Transl_elong_SelB"/>
</dbReference>
<keyword evidence="6" id="KW-0342">GTP-binding</keyword>
<evidence type="ECO:0000256" key="8">
    <source>
        <dbReference type="ARBA" id="ARBA00031615"/>
    </source>
</evidence>
<keyword evidence="3" id="KW-0963">Cytoplasm</keyword>
<accession>A0ABX7NMU0</accession>
<evidence type="ECO:0000256" key="7">
    <source>
        <dbReference type="ARBA" id="ARBA00025526"/>
    </source>
</evidence>
<dbReference type="InterPro" id="IPR009000">
    <property type="entry name" value="Transl_B-barrel_sf"/>
</dbReference>
<name>A0ABX7NMU0_9BACT</name>
<dbReference type="Gene3D" id="3.40.50.300">
    <property type="entry name" value="P-loop containing nucleotide triphosphate hydrolases"/>
    <property type="match status" value="1"/>
</dbReference>
<feature type="domain" description="Tr-type G" evidence="9">
    <location>
        <begin position="1"/>
        <end position="173"/>
    </location>
</feature>
<proteinExistence type="predicted"/>